<feature type="compositionally biased region" description="Basic and acidic residues" evidence="1">
    <location>
        <begin position="61"/>
        <end position="70"/>
    </location>
</feature>
<protein>
    <submittedName>
        <fullName evidence="2">Phospholipid-transporting ATPase 9-like protein</fullName>
    </submittedName>
</protein>
<proteinExistence type="predicted"/>
<dbReference type="Proteomes" id="UP000187203">
    <property type="component" value="Unassembled WGS sequence"/>
</dbReference>
<dbReference type="AlphaFoldDB" id="A0A1R3FWX6"/>
<feature type="compositionally biased region" description="Basic and acidic residues" evidence="1">
    <location>
        <begin position="28"/>
        <end position="39"/>
    </location>
</feature>
<feature type="region of interest" description="Disordered" evidence="1">
    <location>
        <begin position="1"/>
        <end position="50"/>
    </location>
</feature>
<reference evidence="3" key="1">
    <citation type="submission" date="2013-09" db="EMBL/GenBank/DDBJ databases">
        <title>Corchorus olitorius genome sequencing.</title>
        <authorList>
            <person name="Alam M."/>
            <person name="Haque M.S."/>
            <person name="Islam M.S."/>
            <person name="Emdad E.M."/>
            <person name="Islam M.M."/>
            <person name="Ahmed B."/>
            <person name="Halim A."/>
            <person name="Hossen Q.M.M."/>
            <person name="Hossain M.Z."/>
            <person name="Ahmed R."/>
            <person name="Khan M.M."/>
            <person name="Islam R."/>
            <person name="Rashid M.M."/>
            <person name="Khan S.A."/>
            <person name="Rahman M.S."/>
            <person name="Alam M."/>
            <person name="Yahiya A.S."/>
            <person name="Khan M.S."/>
            <person name="Azam M.S."/>
            <person name="Haque T."/>
            <person name="Lashkar M.Z.H."/>
            <person name="Akhand A.I."/>
            <person name="Morshed G."/>
            <person name="Roy S."/>
            <person name="Uddin K.S."/>
            <person name="Rabeya T."/>
            <person name="Hossain A.S."/>
            <person name="Chowdhury A."/>
            <person name="Snigdha A.R."/>
            <person name="Mortoza M.S."/>
            <person name="Matin S.A."/>
            <person name="Hoque S.M.E."/>
            <person name="Islam M.K."/>
            <person name="Roy D.K."/>
            <person name="Haider R."/>
            <person name="Moosa M.M."/>
            <person name="Elias S.M."/>
            <person name="Hasan A.M."/>
            <person name="Jahan S."/>
            <person name="Shafiuddin M."/>
            <person name="Mahmood N."/>
            <person name="Shommy N.S."/>
        </authorList>
    </citation>
    <scope>NUCLEOTIDE SEQUENCE [LARGE SCALE GENOMIC DNA]</scope>
    <source>
        <strain evidence="3">cv. O-4</strain>
    </source>
</reference>
<name>A0A1R3FWX6_9ROSI</name>
<keyword evidence="3" id="KW-1185">Reference proteome</keyword>
<comment type="caution">
    <text evidence="2">The sequence shown here is derived from an EMBL/GenBank/DDBJ whole genome shotgun (WGS) entry which is preliminary data.</text>
</comment>
<dbReference type="EMBL" id="AWUE01024621">
    <property type="protein sequence ID" value="OMO50256.1"/>
    <property type="molecule type" value="Genomic_DNA"/>
</dbReference>
<sequence length="79" mass="8864">MQNFKQVKPQVETPNMSTLDEGASDQGDLVKVEDSHEENTAPQEQQYSIGIAEPHISRRAFISDKSEPHVPKLTVQSMK</sequence>
<evidence type="ECO:0000313" key="3">
    <source>
        <dbReference type="Proteomes" id="UP000187203"/>
    </source>
</evidence>
<evidence type="ECO:0000313" key="2">
    <source>
        <dbReference type="EMBL" id="OMO50256.1"/>
    </source>
</evidence>
<feature type="region of interest" description="Disordered" evidence="1">
    <location>
        <begin position="60"/>
        <end position="79"/>
    </location>
</feature>
<gene>
    <name evidence="2" type="ORF">COLO4_38159</name>
</gene>
<organism evidence="2 3">
    <name type="scientific">Corchorus olitorius</name>
    <dbReference type="NCBI Taxonomy" id="93759"/>
    <lineage>
        <taxon>Eukaryota</taxon>
        <taxon>Viridiplantae</taxon>
        <taxon>Streptophyta</taxon>
        <taxon>Embryophyta</taxon>
        <taxon>Tracheophyta</taxon>
        <taxon>Spermatophyta</taxon>
        <taxon>Magnoliopsida</taxon>
        <taxon>eudicotyledons</taxon>
        <taxon>Gunneridae</taxon>
        <taxon>Pentapetalae</taxon>
        <taxon>rosids</taxon>
        <taxon>malvids</taxon>
        <taxon>Malvales</taxon>
        <taxon>Malvaceae</taxon>
        <taxon>Grewioideae</taxon>
        <taxon>Apeibeae</taxon>
        <taxon>Corchorus</taxon>
    </lineage>
</organism>
<accession>A0A1R3FWX6</accession>
<evidence type="ECO:0000256" key="1">
    <source>
        <dbReference type="SAM" id="MobiDB-lite"/>
    </source>
</evidence>